<name>A0ABR1E8B3_NECAM</name>
<comment type="caution">
    <text evidence="3">The sequence shown here is derived from an EMBL/GenBank/DDBJ whole genome shotgun (WGS) entry which is preliminary data.</text>
</comment>
<sequence length="169" mass="20640">MSHEFFDNRPKLCKATVSYHSEQQFQDRLSYIDKRYDHLRKLTQTLKKKINELEDIMRQDNDDENMEQIRQLIDEIKREKQMMRDEAHIIRGELSQAMYNEDLRSHLLNFIAEFEDAWHDTPEKRLTGEHRREQEEIERHERRQSTSQGEDDIYTPSSSDDQQYRETSF</sequence>
<feature type="coiled-coil region" evidence="1">
    <location>
        <begin position="36"/>
        <end position="86"/>
    </location>
</feature>
<dbReference type="Proteomes" id="UP001303046">
    <property type="component" value="Unassembled WGS sequence"/>
</dbReference>
<keyword evidence="1" id="KW-0175">Coiled coil</keyword>
<accession>A0ABR1E8B3</accession>
<dbReference type="EMBL" id="JAVFWL010000005">
    <property type="protein sequence ID" value="KAK6758845.1"/>
    <property type="molecule type" value="Genomic_DNA"/>
</dbReference>
<keyword evidence="4" id="KW-1185">Reference proteome</keyword>
<evidence type="ECO:0000256" key="1">
    <source>
        <dbReference type="SAM" id="Coils"/>
    </source>
</evidence>
<proteinExistence type="predicted"/>
<evidence type="ECO:0000256" key="2">
    <source>
        <dbReference type="SAM" id="MobiDB-lite"/>
    </source>
</evidence>
<protein>
    <submittedName>
        <fullName evidence="3">Uncharacterized protein</fullName>
    </submittedName>
</protein>
<feature type="region of interest" description="Disordered" evidence="2">
    <location>
        <begin position="122"/>
        <end position="169"/>
    </location>
</feature>
<feature type="compositionally biased region" description="Basic and acidic residues" evidence="2">
    <location>
        <begin position="122"/>
        <end position="144"/>
    </location>
</feature>
<evidence type="ECO:0000313" key="3">
    <source>
        <dbReference type="EMBL" id="KAK6758845.1"/>
    </source>
</evidence>
<organism evidence="3 4">
    <name type="scientific">Necator americanus</name>
    <name type="common">Human hookworm</name>
    <dbReference type="NCBI Taxonomy" id="51031"/>
    <lineage>
        <taxon>Eukaryota</taxon>
        <taxon>Metazoa</taxon>
        <taxon>Ecdysozoa</taxon>
        <taxon>Nematoda</taxon>
        <taxon>Chromadorea</taxon>
        <taxon>Rhabditida</taxon>
        <taxon>Rhabditina</taxon>
        <taxon>Rhabditomorpha</taxon>
        <taxon>Strongyloidea</taxon>
        <taxon>Ancylostomatidae</taxon>
        <taxon>Bunostominae</taxon>
        <taxon>Necator</taxon>
    </lineage>
</organism>
<evidence type="ECO:0000313" key="4">
    <source>
        <dbReference type="Proteomes" id="UP001303046"/>
    </source>
</evidence>
<reference evidence="3 4" key="1">
    <citation type="submission" date="2023-08" db="EMBL/GenBank/DDBJ databases">
        <title>A Necator americanus chromosomal reference genome.</title>
        <authorList>
            <person name="Ilik V."/>
            <person name="Petrzelkova K.J."/>
            <person name="Pardy F."/>
            <person name="Fuh T."/>
            <person name="Niatou-Singa F.S."/>
            <person name="Gouil Q."/>
            <person name="Baker L."/>
            <person name="Ritchie M.E."/>
            <person name="Jex A.R."/>
            <person name="Gazzola D."/>
            <person name="Li H."/>
            <person name="Toshio Fujiwara R."/>
            <person name="Zhan B."/>
            <person name="Aroian R.V."/>
            <person name="Pafco B."/>
            <person name="Schwarz E.M."/>
        </authorList>
    </citation>
    <scope>NUCLEOTIDE SEQUENCE [LARGE SCALE GENOMIC DNA]</scope>
    <source>
        <strain evidence="3 4">Aroian</strain>
        <tissue evidence="3">Whole animal</tissue>
    </source>
</reference>
<gene>
    <name evidence="3" type="primary">Necator_chrV.g21003</name>
    <name evidence="3" type="ORF">RB195_016210</name>
</gene>